<dbReference type="NCBIfam" id="TIGR00639">
    <property type="entry name" value="PurN"/>
    <property type="match status" value="1"/>
</dbReference>
<dbReference type="EC" id="2.1.2.2" evidence="6"/>
<feature type="domain" description="Formyl transferase N-terminal" evidence="7">
    <location>
        <begin position="47"/>
        <end position="227"/>
    </location>
</feature>
<dbReference type="CDD" id="cd08645">
    <property type="entry name" value="FMT_core_GART"/>
    <property type="match status" value="1"/>
</dbReference>
<evidence type="ECO:0000256" key="1">
    <source>
        <dbReference type="ARBA" id="ARBA00005054"/>
    </source>
</evidence>
<evidence type="ECO:0000256" key="3">
    <source>
        <dbReference type="ARBA" id="ARBA00022755"/>
    </source>
</evidence>
<comment type="similarity">
    <text evidence="4 6">Belongs to the GART family.</text>
</comment>
<dbReference type="PROSITE" id="PS00373">
    <property type="entry name" value="GART"/>
    <property type="match status" value="1"/>
</dbReference>
<reference evidence="8 9" key="1">
    <citation type="submission" date="2019-02" db="EMBL/GenBank/DDBJ databases">
        <title>Genomic Encyclopedia of Archaeal and Bacterial Type Strains, Phase II (KMG-II): from individual species to whole genera.</title>
        <authorList>
            <person name="Goeker M."/>
        </authorList>
    </citation>
    <scope>NUCLEOTIDE SEQUENCE [LARGE SCALE GENOMIC DNA]</scope>
    <source>
        <strain evidence="8 9">DSM 18101</strain>
    </source>
</reference>
<comment type="caution">
    <text evidence="8">The sequence shown here is derived from an EMBL/GenBank/DDBJ whole genome shotgun (WGS) entry which is preliminary data.</text>
</comment>
<name>A0A4V2G4L6_9BACT</name>
<evidence type="ECO:0000259" key="7">
    <source>
        <dbReference type="Pfam" id="PF00551"/>
    </source>
</evidence>
<proteinExistence type="inferred from homology"/>
<keyword evidence="9" id="KW-1185">Reference proteome</keyword>
<dbReference type="AlphaFoldDB" id="A0A4V2G4L6"/>
<dbReference type="InterPro" id="IPR036477">
    <property type="entry name" value="Formyl_transf_N_sf"/>
</dbReference>
<dbReference type="Proteomes" id="UP000292958">
    <property type="component" value="Unassembled WGS sequence"/>
</dbReference>
<dbReference type="SUPFAM" id="SSF53328">
    <property type="entry name" value="Formyltransferase"/>
    <property type="match status" value="1"/>
</dbReference>
<feature type="binding site" evidence="6">
    <location>
        <position position="110"/>
    </location>
    <ligand>
        <name>(6R)-10-formyltetrahydrofolate</name>
        <dbReference type="ChEBI" id="CHEBI:195366"/>
    </ligand>
</feature>
<evidence type="ECO:0000256" key="2">
    <source>
        <dbReference type="ARBA" id="ARBA00022679"/>
    </source>
</evidence>
<organism evidence="8 9">
    <name type="scientific">Edaphobacter modestus</name>
    <dbReference type="NCBI Taxonomy" id="388466"/>
    <lineage>
        <taxon>Bacteria</taxon>
        <taxon>Pseudomonadati</taxon>
        <taxon>Acidobacteriota</taxon>
        <taxon>Terriglobia</taxon>
        <taxon>Terriglobales</taxon>
        <taxon>Acidobacteriaceae</taxon>
        <taxon>Edaphobacter</taxon>
    </lineage>
</organism>
<feature type="active site" description="Proton donor" evidence="6">
    <location>
        <position position="154"/>
    </location>
</feature>
<dbReference type="EMBL" id="SHKW01000001">
    <property type="protein sequence ID" value="RZU41406.1"/>
    <property type="molecule type" value="Genomic_DNA"/>
</dbReference>
<comment type="catalytic activity">
    <reaction evidence="5 6">
        <text>N(1)-(5-phospho-beta-D-ribosyl)glycinamide + (6R)-10-formyltetrahydrofolate = N(2)-formyl-N(1)-(5-phospho-beta-D-ribosyl)glycinamide + (6S)-5,6,7,8-tetrahydrofolate + H(+)</text>
        <dbReference type="Rhea" id="RHEA:15053"/>
        <dbReference type="ChEBI" id="CHEBI:15378"/>
        <dbReference type="ChEBI" id="CHEBI:57453"/>
        <dbReference type="ChEBI" id="CHEBI:143788"/>
        <dbReference type="ChEBI" id="CHEBI:147286"/>
        <dbReference type="ChEBI" id="CHEBI:195366"/>
        <dbReference type="EC" id="2.1.2.2"/>
    </reaction>
</comment>
<feature type="binding site" evidence="6">
    <location>
        <begin position="54"/>
        <end position="56"/>
    </location>
    <ligand>
        <name>N(1)-(5-phospho-beta-D-ribosyl)glycinamide</name>
        <dbReference type="ChEBI" id="CHEBI:143788"/>
    </ligand>
</feature>
<evidence type="ECO:0000313" key="8">
    <source>
        <dbReference type="EMBL" id="RZU41406.1"/>
    </source>
</evidence>
<dbReference type="GO" id="GO:0006189">
    <property type="term" value="P:'de novo' IMP biosynthetic process"/>
    <property type="evidence" value="ECO:0007669"/>
    <property type="project" value="UniProtKB-UniRule"/>
</dbReference>
<gene>
    <name evidence="6" type="primary">purN</name>
    <name evidence="8" type="ORF">BDD14_2928</name>
</gene>
<evidence type="ECO:0000256" key="6">
    <source>
        <dbReference type="HAMAP-Rule" id="MF_01930"/>
    </source>
</evidence>
<protein>
    <recommendedName>
        <fullName evidence="6">Phosphoribosylglycinamide formyltransferase</fullName>
        <ecNumber evidence="6">2.1.2.2</ecNumber>
    </recommendedName>
    <alternativeName>
        <fullName evidence="6">5'-phosphoribosylglycinamide transformylase</fullName>
    </alternativeName>
    <alternativeName>
        <fullName evidence="6">GAR transformylase</fullName>
        <shortName evidence="6">GART</shortName>
    </alternativeName>
</protein>
<comment type="function">
    <text evidence="6">Catalyzes the transfer of a formyl group from 10-formyltetrahydrofolate to 5-phospho-ribosyl-glycinamide (GAR), producing 5-phospho-ribosyl-N-formylglycinamide (FGAR) and tetrahydrofolate.</text>
</comment>
<dbReference type="GO" id="GO:0005737">
    <property type="term" value="C:cytoplasm"/>
    <property type="evidence" value="ECO:0007669"/>
    <property type="project" value="TreeGrafter"/>
</dbReference>
<dbReference type="GO" id="GO:0004644">
    <property type="term" value="F:phosphoribosylglycinamide formyltransferase activity"/>
    <property type="evidence" value="ECO:0007669"/>
    <property type="project" value="UniProtKB-UniRule"/>
</dbReference>
<evidence type="ECO:0000256" key="4">
    <source>
        <dbReference type="ARBA" id="ARBA00038440"/>
    </source>
</evidence>
<comment type="pathway">
    <text evidence="1 6">Purine metabolism; IMP biosynthesis via de novo pathway; N(2)-formyl-N(1)-(5-phospho-D-ribosyl)glycinamide from N(1)-(5-phospho-D-ribosyl)glycinamide (10-formyl THF route): step 1/1.</text>
</comment>
<feature type="site" description="Raises pKa of active site His" evidence="6">
    <location>
        <position position="190"/>
    </location>
</feature>
<dbReference type="PANTHER" id="PTHR43369:SF2">
    <property type="entry name" value="PHOSPHORIBOSYLGLYCINAMIDE FORMYLTRANSFERASE"/>
    <property type="match status" value="1"/>
</dbReference>
<evidence type="ECO:0000313" key="9">
    <source>
        <dbReference type="Proteomes" id="UP000292958"/>
    </source>
</evidence>
<evidence type="ECO:0000256" key="5">
    <source>
        <dbReference type="ARBA" id="ARBA00047664"/>
    </source>
</evidence>
<dbReference type="InterPro" id="IPR004607">
    <property type="entry name" value="GART"/>
</dbReference>
<dbReference type="InterPro" id="IPR002376">
    <property type="entry name" value="Formyl_transf_N"/>
</dbReference>
<dbReference type="HAMAP" id="MF_01930">
    <property type="entry name" value="PurN"/>
    <property type="match status" value="1"/>
</dbReference>
<accession>A0A4V2G4L6</accession>
<dbReference type="PIRSF" id="PIRSF036480">
    <property type="entry name" value="FormyFH4_hydr"/>
    <property type="match status" value="1"/>
</dbReference>
<sequence>MAFSKKTLKRAYVLRKGVGLCRTSRLCARRALESEVMEPKKTVHKLGILLSGKGSNFMAIHRAIADGRIQGAEIAVVISNKPGAGGLEAARSLGLTALAIPQEGKGPEAREAHDTRMIAALTDHGVDLVCLAGYMRIITPAFVEAFPSRILNIHPSLLPAFPGLDAQRQALEYGTKVAGCTVHFVDEIVDHGVIVLQSTVPVLDEDTGDTLAARILEQEHLAYPEAISRVLSGRYHVVGRRYLLKS</sequence>
<dbReference type="Gene3D" id="3.40.50.170">
    <property type="entry name" value="Formyl transferase, N-terminal domain"/>
    <property type="match status" value="1"/>
</dbReference>
<keyword evidence="3 6" id="KW-0658">Purine biosynthesis</keyword>
<dbReference type="UniPathway" id="UPA00074">
    <property type="reaction ID" value="UER00126"/>
</dbReference>
<dbReference type="PANTHER" id="PTHR43369">
    <property type="entry name" value="PHOSPHORIBOSYLGLYCINAMIDE FORMYLTRANSFERASE"/>
    <property type="match status" value="1"/>
</dbReference>
<dbReference type="InterPro" id="IPR001555">
    <property type="entry name" value="GART_AS"/>
</dbReference>
<feature type="binding site" evidence="6">
    <location>
        <begin position="135"/>
        <end position="138"/>
    </location>
    <ligand>
        <name>(6R)-10-formyltetrahydrofolate</name>
        <dbReference type="ChEBI" id="CHEBI:195366"/>
    </ligand>
</feature>
<dbReference type="Pfam" id="PF00551">
    <property type="entry name" value="Formyl_trans_N"/>
    <property type="match status" value="1"/>
</dbReference>
<keyword evidence="2 6" id="KW-0808">Transferase</keyword>
<feature type="binding site" evidence="6">
    <location>
        <position position="152"/>
    </location>
    <ligand>
        <name>(6R)-10-formyltetrahydrofolate</name>
        <dbReference type="ChEBI" id="CHEBI:195366"/>
    </ligand>
</feature>